<dbReference type="PROSITE" id="PS52016">
    <property type="entry name" value="TONB_DEPENDENT_REC_3"/>
    <property type="match status" value="1"/>
</dbReference>
<dbReference type="InterPro" id="IPR008969">
    <property type="entry name" value="CarboxyPept-like_regulatory"/>
</dbReference>
<name>Q6R583_ORNRH</name>
<dbReference type="PANTHER" id="PTHR30069">
    <property type="entry name" value="TONB-DEPENDENT OUTER MEMBRANE RECEPTOR"/>
    <property type="match status" value="1"/>
</dbReference>
<comment type="similarity">
    <text evidence="10 11">Belongs to the TonB-dependent receptor family.</text>
</comment>
<geneLocation type="plasmid" evidence="15">
    <name>pOR1</name>
</geneLocation>
<dbReference type="Pfam" id="PF07715">
    <property type="entry name" value="Plug"/>
    <property type="match status" value="1"/>
</dbReference>
<keyword evidence="8 15" id="KW-0675">Receptor</keyword>
<evidence type="ECO:0000259" key="14">
    <source>
        <dbReference type="Pfam" id="PF07715"/>
    </source>
</evidence>
<keyword evidence="2 10" id="KW-0813">Transport</keyword>
<keyword evidence="6 11" id="KW-0798">TonB box</keyword>
<dbReference type="GO" id="GO:0015344">
    <property type="term" value="F:siderophore uptake transmembrane transporter activity"/>
    <property type="evidence" value="ECO:0007669"/>
    <property type="project" value="TreeGrafter"/>
</dbReference>
<keyword evidence="4 10" id="KW-0812">Transmembrane</keyword>
<dbReference type="Pfam" id="PF00593">
    <property type="entry name" value="TonB_dep_Rec_b-barrel"/>
    <property type="match status" value="1"/>
</dbReference>
<dbReference type="InterPro" id="IPR037066">
    <property type="entry name" value="Plug_dom_sf"/>
</dbReference>
<protein>
    <submittedName>
        <fullName evidence="15">TonB-dependent outer membrane receptor</fullName>
    </submittedName>
</protein>
<evidence type="ECO:0000256" key="2">
    <source>
        <dbReference type="ARBA" id="ARBA00022448"/>
    </source>
</evidence>
<dbReference type="SUPFAM" id="SSF56935">
    <property type="entry name" value="Porins"/>
    <property type="match status" value="1"/>
</dbReference>
<feature type="domain" description="TonB-dependent receptor plug" evidence="14">
    <location>
        <begin position="137"/>
        <end position="245"/>
    </location>
</feature>
<accession>Q6R583</accession>
<evidence type="ECO:0000256" key="5">
    <source>
        <dbReference type="ARBA" id="ARBA00022729"/>
    </source>
</evidence>
<dbReference type="Gene3D" id="2.170.130.10">
    <property type="entry name" value="TonB-dependent receptor, plug domain"/>
    <property type="match status" value="1"/>
</dbReference>
<dbReference type="Gene3D" id="2.40.170.20">
    <property type="entry name" value="TonB-dependent receptor, beta-barrel domain"/>
    <property type="match status" value="1"/>
</dbReference>
<evidence type="ECO:0000256" key="11">
    <source>
        <dbReference type="RuleBase" id="RU003357"/>
    </source>
</evidence>
<evidence type="ECO:0000256" key="8">
    <source>
        <dbReference type="ARBA" id="ARBA00023170"/>
    </source>
</evidence>
<evidence type="ECO:0000313" key="15">
    <source>
        <dbReference type="EMBL" id="AAT09354.1"/>
    </source>
</evidence>
<keyword evidence="15" id="KW-0614">Plasmid</keyword>
<dbReference type="InterPro" id="IPR000531">
    <property type="entry name" value="Beta-barrel_TonB"/>
</dbReference>
<dbReference type="SUPFAM" id="SSF49464">
    <property type="entry name" value="Carboxypeptidase regulatory domain-like"/>
    <property type="match status" value="1"/>
</dbReference>
<dbReference type="GO" id="GO:0044718">
    <property type="term" value="P:siderophore transmembrane transport"/>
    <property type="evidence" value="ECO:0007669"/>
    <property type="project" value="TreeGrafter"/>
</dbReference>
<keyword evidence="7 10" id="KW-0472">Membrane</keyword>
<dbReference type="Pfam" id="PF13715">
    <property type="entry name" value="CarbopepD_reg_2"/>
    <property type="match status" value="1"/>
</dbReference>
<evidence type="ECO:0000256" key="10">
    <source>
        <dbReference type="PROSITE-ProRule" id="PRU01360"/>
    </source>
</evidence>
<dbReference type="InterPro" id="IPR039426">
    <property type="entry name" value="TonB-dep_rcpt-like"/>
</dbReference>
<sequence length="741" mass="83949">MLCIVIVYFFTLSIIFTTMKKILFVSFFMTLNLCVYAQNTFKAVIKDSEKKEPLMGVTAQVTGTTIATISDENGQIILTGIANGLQEIQFSYIGFAQRTDSFNFPLEDTAPIEILLKESSVELDEIVISSTRSTRSIQNIPTRIEFIGGEELDEKGNMKAGDIRMLLSESTGIQTQQTSATSANASIRIQGLDGRYTQILKDGFPIYSGASSGLGLLQIPPLDLKQVEVIKGSTSTLYGGGAIAGLVNLISKTPTEERDLRFHLNGTSGRGLDINGFYGQKFNKIGTTIFASHNRNVAYDPAQIGLSAIPQFERYVLNPKLFVYFNDKTKMNFGINATIENRLGGDMLYIKGKADNTHQFFEENKTQRYSTQFVFDHTVNKNSFVQVKNSVSYFNRNTAIPNYEFEGTQTATFTEASYTHSKEKSEWITGVNIWTDNFKEKQITSFPLRDYNQTTFGAFVQNSFKATDWLQLETGLRTDYVIDYGAVFLPRVSAIFRIANGLTSRIGGGFGYKTPTIFTEESERIQYQNVMPIYDNTNKLEKSYGANADINYRTNIGDDWTFSINHLFFYTYLDNPLLLQNIATNTYQFMNSSGYIHTKGTETNIKIGYDDFKLFLGYTFTDTRLIENGTNTENPLTPKHRINSVLMYEIEDKWKIGLEAYYFSQQKLNDGTTGKDYVICGFMAEKIWERFSLYINFENFLDTRQTRFDNIYTGTITNPVFRDIYAPLDGFVINGGIKFRL</sequence>
<feature type="transmembrane region" description="Helical" evidence="12">
    <location>
        <begin position="7"/>
        <end position="29"/>
    </location>
</feature>
<dbReference type="PANTHER" id="PTHR30069:SF29">
    <property type="entry name" value="HEMOGLOBIN AND HEMOGLOBIN-HAPTOGLOBIN-BINDING PROTEIN 1-RELATED"/>
    <property type="match status" value="1"/>
</dbReference>
<dbReference type="AlphaFoldDB" id="Q6R583"/>
<evidence type="ECO:0000256" key="7">
    <source>
        <dbReference type="ARBA" id="ARBA00023136"/>
    </source>
</evidence>
<dbReference type="EMBL" id="AY513488">
    <property type="protein sequence ID" value="AAT09354.1"/>
    <property type="molecule type" value="Genomic_DNA"/>
</dbReference>
<keyword evidence="3 10" id="KW-1134">Transmembrane beta strand</keyword>
<keyword evidence="12" id="KW-1133">Transmembrane helix</keyword>
<evidence type="ECO:0000256" key="3">
    <source>
        <dbReference type="ARBA" id="ARBA00022452"/>
    </source>
</evidence>
<dbReference type="InterPro" id="IPR012910">
    <property type="entry name" value="Plug_dom"/>
</dbReference>
<evidence type="ECO:0000256" key="4">
    <source>
        <dbReference type="ARBA" id="ARBA00022692"/>
    </source>
</evidence>
<feature type="domain" description="TonB-dependent receptor-like beta-barrel" evidence="13">
    <location>
        <begin position="324"/>
        <end position="684"/>
    </location>
</feature>
<reference evidence="15" key="1">
    <citation type="journal article" date="2004" name="Appl. Environ. Microbiol.">
        <title>Characterization of Plasmid pOR1 from Ornithobacterium rhinotracheale and Construction of a Shuttle Plasmid.</title>
        <authorList>
            <person name="Jansen R."/>
            <person name="Chansiripornchai N."/>
            <person name="Gaastra W."/>
            <person name="Van Putten J.P.M."/>
        </authorList>
    </citation>
    <scope>NUCLEOTIDE SEQUENCE</scope>
    <source>
        <plasmid evidence="15">pOR1</plasmid>
    </source>
</reference>
<evidence type="ECO:0000256" key="1">
    <source>
        <dbReference type="ARBA" id="ARBA00004571"/>
    </source>
</evidence>
<dbReference type="GO" id="GO:0009279">
    <property type="term" value="C:cell outer membrane"/>
    <property type="evidence" value="ECO:0007669"/>
    <property type="project" value="UniProtKB-SubCell"/>
</dbReference>
<evidence type="ECO:0000256" key="9">
    <source>
        <dbReference type="ARBA" id="ARBA00023237"/>
    </source>
</evidence>
<evidence type="ECO:0000256" key="12">
    <source>
        <dbReference type="SAM" id="Phobius"/>
    </source>
</evidence>
<comment type="subcellular location">
    <subcellularLocation>
        <location evidence="1 10">Cell outer membrane</location>
        <topology evidence="1 10">Multi-pass membrane protein</topology>
    </subcellularLocation>
</comment>
<keyword evidence="9 10" id="KW-0998">Cell outer membrane</keyword>
<proteinExistence type="inferred from homology"/>
<evidence type="ECO:0000259" key="13">
    <source>
        <dbReference type="Pfam" id="PF00593"/>
    </source>
</evidence>
<keyword evidence="5" id="KW-0732">Signal</keyword>
<dbReference type="InterPro" id="IPR036942">
    <property type="entry name" value="Beta-barrel_TonB_sf"/>
</dbReference>
<organism evidence="15">
    <name type="scientific">Ornithobacterium rhinotracheale</name>
    <dbReference type="NCBI Taxonomy" id="28251"/>
    <lineage>
        <taxon>Bacteria</taxon>
        <taxon>Pseudomonadati</taxon>
        <taxon>Bacteroidota</taxon>
        <taxon>Flavobacteriia</taxon>
        <taxon>Flavobacteriales</taxon>
        <taxon>Weeksellaceae</taxon>
        <taxon>Ornithobacterium</taxon>
    </lineage>
</organism>
<evidence type="ECO:0000256" key="6">
    <source>
        <dbReference type="ARBA" id="ARBA00023077"/>
    </source>
</evidence>